<evidence type="ECO:0000256" key="1">
    <source>
        <dbReference type="ARBA" id="ARBA00023054"/>
    </source>
</evidence>
<organism evidence="5 6">
    <name type="scientific">Canavalia gladiata</name>
    <name type="common">Sword bean</name>
    <name type="synonym">Dolichos gladiatus</name>
    <dbReference type="NCBI Taxonomy" id="3824"/>
    <lineage>
        <taxon>Eukaryota</taxon>
        <taxon>Viridiplantae</taxon>
        <taxon>Streptophyta</taxon>
        <taxon>Embryophyta</taxon>
        <taxon>Tracheophyta</taxon>
        <taxon>Spermatophyta</taxon>
        <taxon>Magnoliopsida</taxon>
        <taxon>eudicotyledons</taxon>
        <taxon>Gunneridae</taxon>
        <taxon>Pentapetalae</taxon>
        <taxon>rosids</taxon>
        <taxon>fabids</taxon>
        <taxon>Fabales</taxon>
        <taxon>Fabaceae</taxon>
        <taxon>Papilionoideae</taxon>
        <taxon>50 kb inversion clade</taxon>
        <taxon>NPAAA clade</taxon>
        <taxon>indigoferoid/millettioid clade</taxon>
        <taxon>Phaseoleae</taxon>
        <taxon>Canavalia</taxon>
    </lineage>
</organism>
<dbReference type="InterPro" id="IPR011684">
    <property type="entry name" value="NAB"/>
</dbReference>
<dbReference type="InterPro" id="IPR056889">
    <property type="entry name" value="NET2A-D/KIP1-like_C"/>
</dbReference>
<evidence type="ECO:0000313" key="6">
    <source>
        <dbReference type="Proteomes" id="UP001367508"/>
    </source>
</evidence>
<dbReference type="PANTHER" id="PTHR31631">
    <property type="entry name" value="PROTEIN NETWORKED 2D"/>
    <property type="match status" value="1"/>
</dbReference>
<dbReference type="Pfam" id="PF25014">
    <property type="entry name" value="NET2A"/>
    <property type="match status" value="1"/>
</dbReference>
<feature type="coiled-coil region" evidence="2">
    <location>
        <begin position="763"/>
        <end position="790"/>
    </location>
</feature>
<feature type="domain" description="NAB" evidence="4">
    <location>
        <begin position="10"/>
        <end position="90"/>
    </location>
</feature>
<feature type="coiled-coil region" evidence="2">
    <location>
        <begin position="183"/>
        <end position="210"/>
    </location>
</feature>
<keyword evidence="1 2" id="KW-0175">Coiled coil</keyword>
<comment type="caution">
    <text evidence="5">The sequence shown here is derived from an EMBL/GenBank/DDBJ whole genome shotgun (WGS) entry which is preliminary data.</text>
</comment>
<evidence type="ECO:0000259" key="4">
    <source>
        <dbReference type="PROSITE" id="PS51774"/>
    </source>
</evidence>
<feature type="region of interest" description="Disordered" evidence="3">
    <location>
        <begin position="110"/>
        <end position="170"/>
    </location>
</feature>
<accession>A0AAN9KP74</accession>
<dbReference type="InterPro" id="IPR056888">
    <property type="entry name" value="NET2A-D/KIP1-like_dom"/>
</dbReference>
<dbReference type="PANTHER" id="PTHR31631:SF3">
    <property type="entry name" value="PROTEIN NETWORKED 2B"/>
    <property type="match status" value="1"/>
</dbReference>
<dbReference type="EMBL" id="JAYMYQ010000007">
    <property type="protein sequence ID" value="KAK7321270.1"/>
    <property type="molecule type" value="Genomic_DNA"/>
</dbReference>
<feature type="region of interest" description="Disordered" evidence="3">
    <location>
        <begin position="687"/>
        <end position="709"/>
    </location>
</feature>
<dbReference type="Pfam" id="PF24918">
    <property type="entry name" value="NET2A_C"/>
    <property type="match status" value="1"/>
</dbReference>
<dbReference type="Pfam" id="PF07765">
    <property type="entry name" value="KIP1"/>
    <property type="match status" value="1"/>
</dbReference>
<reference evidence="5 6" key="1">
    <citation type="submission" date="2024-01" db="EMBL/GenBank/DDBJ databases">
        <title>The genomes of 5 underutilized Papilionoideae crops provide insights into root nodulation and disease resistanc.</title>
        <authorList>
            <person name="Jiang F."/>
        </authorList>
    </citation>
    <scope>NUCLEOTIDE SEQUENCE [LARGE SCALE GENOMIC DNA]</scope>
    <source>
        <strain evidence="5">LVBAO_FW01</strain>
        <tissue evidence="5">Leaves</tissue>
    </source>
</reference>
<evidence type="ECO:0000256" key="3">
    <source>
        <dbReference type="SAM" id="MobiDB-lite"/>
    </source>
</evidence>
<keyword evidence="6" id="KW-1185">Reference proteome</keyword>
<name>A0AAN9KP74_CANGL</name>
<evidence type="ECO:0000256" key="2">
    <source>
        <dbReference type="SAM" id="Coils"/>
    </source>
</evidence>
<feature type="compositionally biased region" description="Polar residues" evidence="3">
    <location>
        <begin position="118"/>
        <end position="135"/>
    </location>
</feature>
<gene>
    <name evidence="5" type="ORF">VNO77_31750</name>
</gene>
<protein>
    <recommendedName>
        <fullName evidence="4">NAB domain-containing protein</fullName>
    </recommendedName>
</protein>
<evidence type="ECO:0000313" key="5">
    <source>
        <dbReference type="EMBL" id="KAK7321270.1"/>
    </source>
</evidence>
<dbReference type="GO" id="GO:0003779">
    <property type="term" value="F:actin binding"/>
    <property type="evidence" value="ECO:0007669"/>
    <property type="project" value="InterPro"/>
</dbReference>
<proteinExistence type="predicted"/>
<feature type="coiled-coil region" evidence="2">
    <location>
        <begin position="385"/>
        <end position="440"/>
    </location>
</feature>
<dbReference type="AlphaFoldDB" id="A0AAN9KP74"/>
<feature type="region of interest" description="Disordered" evidence="3">
    <location>
        <begin position="533"/>
        <end position="565"/>
    </location>
</feature>
<dbReference type="PROSITE" id="PS51774">
    <property type="entry name" value="NAB"/>
    <property type="match status" value="1"/>
</dbReference>
<dbReference type="Proteomes" id="UP001367508">
    <property type="component" value="Unassembled WGS sequence"/>
</dbReference>
<sequence length="981" mass="112312">MLQRAASNAYSWWWASHIRTKQSKWLDQSIQDMEEKVAETLQVLRDEGDSFAKRAEMYYKKRPELVTFVEESFRAYRALAERYDHLSKELQSANRTIASVFPDQVPCQIDEDDEEESNPGTTDPSSPDPNNQAQNKPPIPKVPKNPKKEFRNPSMLISRKGTLKRTSSSAKYVPITPSSGLSKAEAVSEIDKLQKDILALQTEKEFVRSLYERAYEKYWEIEDQITAMQKRVCSLQDEFGVGTMIEDNDARALMAATALKSCQETLTKLQWIQAQSSQEAKVEYEKVKKAHEMFETLRDQFISKYMSEQDQDDGDMSKQKCIDEEMACLEKEEHDVGLLREKIKQKLEEASGNSLTVTEMAECIDELVNKVVTLETAVSSQTGLVKRLKSETDELQANMKKLEEDKEMLIEGSEVTNNKLKELEEEILRVKMLNKSVKTQDNSLQTHFTEASCNLEHLSGKLNNMKPDVEDEDLVLYKSKKGKKSPEHSYKLSVDNNSEVMKDIKTIKENDGANVDDNNKSNLRDVTFMNERIQKQTTQQDKDDLSDSVSNLDSESQYLDNDEEDQPNWRQMFISGLDDREKILLEEYTSVLRNYKDVRVKLNDVEKKNRDSIFELTFQLRELKNALGTKDKEIQFLHQKLNSSDANPDESPYTITTEYKYTPHEALLRKAGQEANVEDSEISSLNLEATSSSTPFGEQQTETESIESGSLSSVKMTLEKLLGSQDKNQSLSKLERKFRSDIDALLEENLEFWLRFSTSVHQIQKFQNSIQDLKAELRQIRDQRKKSEGHSNSRQAPIQSQLRPIFKHLREIRTELALWLEHNAVLQDELQGRYSSLCNIQEEIARSVGNVESGADKEELISKYQAAKFLGEILNMKQENSKVASELQAGLSLVKGMKDDVEKTLDELDETIGTNSNNNNSNAQMKHSSSRVRIPLRSFLFGVKLKKQKHHPSLFACVNPAALSKQFNVHDQAPAPNQLPY</sequence>
<feature type="compositionally biased region" description="Low complexity" evidence="3">
    <location>
        <begin position="547"/>
        <end position="556"/>
    </location>
</feature>